<dbReference type="HOGENOM" id="CLU_075009_0_0_6"/>
<name>Q12IU9_SHEDO</name>
<evidence type="ECO:0000313" key="2">
    <source>
        <dbReference type="Proteomes" id="UP000001982"/>
    </source>
</evidence>
<dbReference type="eggNOG" id="COG4972">
    <property type="taxonomic scope" value="Bacteria"/>
</dbReference>
<protein>
    <submittedName>
        <fullName evidence="1">Conserved hypothetical biogenesis protein MshI</fullName>
    </submittedName>
</protein>
<dbReference type="OrthoDB" id="5296002at2"/>
<gene>
    <name evidence="1" type="ordered locus">Sden_3351</name>
</gene>
<sequence>MVEGFLRKLSFWKTSKTDLTLGVFITQSSLCVYQAEQGNEVEKSQTFPCSDGDWHKAFSAIYHQFGAAKLEIVLANQYYQLVTADKPNVADDELTQALLWSVKDMVSEPVTNIHLDYFESKAVVGKVNVVVASKTFLSQIAKACEDNALTIKGISIEELAFSNLSLNDSLAHLVVNHLPDKELLLTVLKDGELLMQRRVRGFTKLHLAQSDEIKMGLADNLSLEIQRSMDYFESQLRQAPVAAIELLMDGESQMLAQLLSANFNQKVTAVAHASMDIQLAKFALAEQARRLN</sequence>
<keyword evidence="2" id="KW-1185">Reference proteome</keyword>
<reference evidence="1 2" key="1">
    <citation type="submission" date="2006-03" db="EMBL/GenBank/DDBJ databases">
        <title>Complete sequence of Shewanella denitrificans OS217.</title>
        <authorList>
            <consortium name="US DOE Joint Genome Institute"/>
            <person name="Copeland A."/>
            <person name="Lucas S."/>
            <person name="Lapidus A."/>
            <person name="Barry K."/>
            <person name="Detter J.C."/>
            <person name="Glavina del Rio T."/>
            <person name="Hammon N."/>
            <person name="Israni S."/>
            <person name="Dalin E."/>
            <person name="Tice H."/>
            <person name="Pitluck S."/>
            <person name="Brettin T."/>
            <person name="Bruce D."/>
            <person name="Han C."/>
            <person name="Tapia R."/>
            <person name="Gilna P."/>
            <person name="Kiss H."/>
            <person name="Schmutz J."/>
            <person name="Larimer F."/>
            <person name="Land M."/>
            <person name="Hauser L."/>
            <person name="Kyrpides N."/>
            <person name="Lykidis A."/>
            <person name="Richardson P."/>
        </authorList>
    </citation>
    <scope>NUCLEOTIDE SEQUENCE [LARGE SCALE GENOMIC DNA]</scope>
    <source>
        <strain evidence="2">OS217 / ATCC BAA-1090 / DSM 15013</strain>
    </source>
</reference>
<dbReference type="STRING" id="318161.Sden_3351"/>
<accession>Q12IU9</accession>
<dbReference type="KEGG" id="sdn:Sden_3351"/>
<evidence type="ECO:0000313" key="1">
    <source>
        <dbReference type="EMBL" id="ABE56627.1"/>
    </source>
</evidence>
<dbReference type="InterPro" id="IPR043129">
    <property type="entry name" value="ATPase_NBD"/>
</dbReference>
<organism evidence="1 2">
    <name type="scientific">Shewanella denitrificans (strain OS217 / ATCC BAA-1090 / DSM 15013)</name>
    <dbReference type="NCBI Taxonomy" id="318161"/>
    <lineage>
        <taxon>Bacteria</taxon>
        <taxon>Pseudomonadati</taxon>
        <taxon>Pseudomonadota</taxon>
        <taxon>Gammaproteobacteria</taxon>
        <taxon>Alteromonadales</taxon>
        <taxon>Shewanellaceae</taxon>
        <taxon>Shewanella</taxon>
    </lineage>
</organism>
<dbReference type="Proteomes" id="UP000001982">
    <property type="component" value="Chromosome"/>
</dbReference>
<proteinExistence type="predicted"/>
<dbReference type="SUPFAM" id="SSF53067">
    <property type="entry name" value="Actin-like ATPase domain"/>
    <property type="match status" value="1"/>
</dbReference>
<dbReference type="RefSeq" id="WP_011497770.1">
    <property type="nucleotide sequence ID" value="NC_007954.1"/>
</dbReference>
<dbReference type="AlphaFoldDB" id="Q12IU9"/>
<dbReference type="Gene3D" id="3.30.420.380">
    <property type="match status" value="1"/>
</dbReference>
<dbReference type="EMBL" id="CP000302">
    <property type="protein sequence ID" value="ABE56627.1"/>
    <property type="molecule type" value="Genomic_DNA"/>
</dbReference>